<feature type="compositionally biased region" description="Low complexity" evidence="1">
    <location>
        <begin position="136"/>
        <end position="147"/>
    </location>
</feature>
<evidence type="ECO:0000256" key="1">
    <source>
        <dbReference type="SAM" id="MobiDB-lite"/>
    </source>
</evidence>
<name>F4RYY6_MELLP</name>
<proteinExistence type="predicted"/>
<dbReference type="RefSeq" id="XP_007414405.1">
    <property type="nucleotide sequence ID" value="XM_007414343.1"/>
</dbReference>
<dbReference type="Proteomes" id="UP000001072">
    <property type="component" value="Unassembled WGS sequence"/>
</dbReference>
<gene>
    <name evidence="2" type="ORF">MELLADRAFT_91408</name>
</gene>
<feature type="compositionally biased region" description="Polar residues" evidence="1">
    <location>
        <begin position="427"/>
        <end position="443"/>
    </location>
</feature>
<dbReference type="InParanoid" id="F4RYY6"/>
<sequence length="626" mass="69546">MVVPTLIGERYQLANPTRIPPLPLPLLKGPVGLLCPECSIPMIYKTALTDSWRIACPSQNYKNDHNWRTWRCDQLNHEIALINLGVARPIISFESDWGPRVSPDGQVLEIRPTPTPGIHHHPFLGRLEQSAGMPPTNTTDSNSTQSSRPPTTLQCKRINEGQVSQNHKMAANKECPHQYCRGVHIISAVLFCICGLQHTDLCCLKCCIAYGSGICRKHPRASGSGNVTAQHTNNLGLIDRSNALLDVGSSRTKASASAPHQWAQSANSLGRRVPKDFLAVIQKNRIEREAAAAQKNSSFIDETKLVTVQLWLNDVEPKVITALFPNWPQARLDESELLMQAVLDVLGQQWNQALSFWDKKISAWHDTLVSYPQRFRHGQRTIIARLQTVTVPATVMNNHKESKKSFPNNPPPSAFLSKSELPAVCNMPSSPHFSPDRSQVASTNDDERSPTPITKRRRLSSLPPTNSIVDFLTSLNGVGPSSLEASAKVGEVERQKDTSLKAGLTTASSRSNTSASVASVAKVPKLKTGWPSPVLVSSLLAWWQETTPHNVKRKWLEHFGEEWELVLPTMYRYRQFVGMVGHETMLDKYRTQPNAIVADARDFYLDIFNKVACVVKGKKETGVLNK</sequence>
<evidence type="ECO:0000313" key="3">
    <source>
        <dbReference type="Proteomes" id="UP000001072"/>
    </source>
</evidence>
<protein>
    <submittedName>
        <fullName evidence="2">Uncharacterized protein</fullName>
    </submittedName>
</protein>
<organism evidence="3">
    <name type="scientific">Melampsora larici-populina (strain 98AG31 / pathotype 3-4-7)</name>
    <name type="common">Poplar leaf rust fungus</name>
    <dbReference type="NCBI Taxonomy" id="747676"/>
    <lineage>
        <taxon>Eukaryota</taxon>
        <taxon>Fungi</taxon>
        <taxon>Dikarya</taxon>
        <taxon>Basidiomycota</taxon>
        <taxon>Pucciniomycotina</taxon>
        <taxon>Pucciniomycetes</taxon>
        <taxon>Pucciniales</taxon>
        <taxon>Melampsoraceae</taxon>
        <taxon>Melampsora</taxon>
    </lineage>
</organism>
<feature type="compositionally biased region" description="Basic and acidic residues" evidence="1">
    <location>
        <begin position="490"/>
        <end position="499"/>
    </location>
</feature>
<dbReference type="HOGENOM" id="CLU_015424_0_0_1"/>
<dbReference type="KEGG" id="mlr:MELLADRAFT_91408"/>
<reference evidence="3" key="1">
    <citation type="journal article" date="2011" name="Proc. Natl. Acad. Sci. U.S.A.">
        <title>Obligate biotrophy features unraveled by the genomic analysis of rust fungi.</title>
        <authorList>
            <person name="Duplessis S."/>
            <person name="Cuomo C.A."/>
            <person name="Lin Y.-C."/>
            <person name="Aerts A."/>
            <person name="Tisserant E."/>
            <person name="Veneault-Fourrey C."/>
            <person name="Joly D.L."/>
            <person name="Hacquard S."/>
            <person name="Amselem J."/>
            <person name="Cantarel B.L."/>
            <person name="Chiu R."/>
            <person name="Coutinho P.M."/>
            <person name="Feau N."/>
            <person name="Field M."/>
            <person name="Frey P."/>
            <person name="Gelhaye E."/>
            <person name="Goldberg J."/>
            <person name="Grabherr M.G."/>
            <person name="Kodira C.D."/>
            <person name="Kohler A."/>
            <person name="Kuees U."/>
            <person name="Lindquist E.A."/>
            <person name="Lucas S.M."/>
            <person name="Mago R."/>
            <person name="Mauceli E."/>
            <person name="Morin E."/>
            <person name="Murat C."/>
            <person name="Pangilinan J.L."/>
            <person name="Park R."/>
            <person name="Pearson M."/>
            <person name="Quesneville H."/>
            <person name="Rouhier N."/>
            <person name="Sakthikumar S."/>
            <person name="Salamov A.A."/>
            <person name="Schmutz J."/>
            <person name="Selles B."/>
            <person name="Shapiro H."/>
            <person name="Tanguay P."/>
            <person name="Tuskan G.A."/>
            <person name="Henrissat B."/>
            <person name="Van de Peer Y."/>
            <person name="Rouze P."/>
            <person name="Ellis J.G."/>
            <person name="Dodds P.N."/>
            <person name="Schein J.E."/>
            <person name="Zhong S."/>
            <person name="Hamelin R.C."/>
            <person name="Grigoriev I.V."/>
            <person name="Szabo L.J."/>
            <person name="Martin F."/>
        </authorList>
    </citation>
    <scope>NUCLEOTIDE SEQUENCE [LARGE SCALE GENOMIC DNA]</scope>
    <source>
        <strain evidence="3">98AG31 / pathotype 3-4-7</strain>
    </source>
</reference>
<keyword evidence="3" id="KW-1185">Reference proteome</keyword>
<feature type="region of interest" description="Disordered" evidence="1">
    <location>
        <begin position="486"/>
        <end position="515"/>
    </location>
</feature>
<feature type="region of interest" description="Disordered" evidence="1">
    <location>
        <begin position="398"/>
        <end position="461"/>
    </location>
</feature>
<dbReference type="VEuPathDB" id="FungiDB:MELLADRAFT_91408"/>
<dbReference type="AlphaFoldDB" id="F4RYY6"/>
<feature type="region of interest" description="Disordered" evidence="1">
    <location>
        <begin position="119"/>
        <end position="152"/>
    </location>
</feature>
<accession>F4RYY6</accession>
<dbReference type="EMBL" id="GL883131">
    <property type="protein sequence ID" value="EGG02420.1"/>
    <property type="molecule type" value="Genomic_DNA"/>
</dbReference>
<dbReference type="GeneID" id="18935901"/>
<evidence type="ECO:0000313" key="2">
    <source>
        <dbReference type="EMBL" id="EGG02420.1"/>
    </source>
</evidence>
<feature type="compositionally biased region" description="Low complexity" evidence="1">
    <location>
        <begin position="505"/>
        <end position="515"/>
    </location>
</feature>